<organism evidence="2 3">
    <name type="scientific">Amycolatopsis oliviviridis</name>
    <dbReference type="NCBI Taxonomy" id="1471590"/>
    <lineage>
        <taxon>Bacteria</taxon>
        <taxon>Bacillati</taxon>
        <taxon>Actinomycetota</taxon>
        <taxon>Actinomycetes</taxon>
        <taxon>Pseudonocardiales</taxon>
        <taxon>Pseudonocardiaceae</taxon>
        <taxon>Amycolatopsis</taxon>
    </lineage>
</organism>
<evidence type="ECO:0000313" key="3">
    <source>
        <dbReference type="Proteomes" id="UP000635387"/>
    </source>
</evidence>
<evidence type="ECO:0000313" key="2">
    <source>
        <dbReference type="EMBL" id="GHH07515.1"/>
    </source>
</evidence>
<proteinExistence type="predicted"/>
<dbReference type="Proteomes" id="UP000635387">
    <property type="component" value="Unassembled WGS sequence"/>
</dbReference>
<sequence>MIKRILSLAAALSIAAVAAGTGTAAADAAAPDRQRFMIQATTAGLNAAQAEWLQLEVERYLATMGGRQTAPNKIDIDGEAEVRIALPGEESPRELGSPPGAAKIPGPCDGGTAYGHFCAYSGTFGKGTQIDMYKCDTYRIPWASVGSWGNNQTKDTVALFLNNSGFPIDSSKAPSNNHVYDWNPVHDVINC</sequence>
<gene>
    <name evidence="2" type="ORF">GCM10017790_14370</name>
</gene>
<accession>A0ABQ3L7C1</accession>
<comment type="caution">
    <text evidence="2">The sequence shown here is derived from an EMBL/GenBank/DDBJ whole genome shotgun (WGS) entry which is preliminary data.</text>
</comment>
<dbReference type="RefSeq" id="WP_191252853.1">
    <property type="nucleotide sequence ID" value="NZ_BNAY01000001.1"/>
</dbReference>
<keyword evidence="1" id="KW-0732">Signal</keyword>
<protein>
    <recommendedName>
        <fullName evidence="4">Secreted protein</fullName>
    </recommendedName>
</protein>
<evidence type="ECO:0008006" key="4">
    <source>
        <dbReference type="Google" id="ProtNLM"/>
    </source>
</evidence>
<feature type="chain" id="PRO_5046536757" description="Secreted protein" evidence="1">
    <location>
        <begin position="19"/>
        <end position="191"/>
    </location>
</feature>
<dbReference type="EMBL" id="BNAY01000001">
    <property type="protein sequence ID" value="GHH07515.1"/>
    <property type="molecule type" value="Genomic_DNA"/>
</dbReference>
<reference evidence="3" key="1">
    <citation type="journal article" date="2019" name="Int. J. Syst. Evol. Microbiol.">
        <title>The Global Catalogue of Microorganisms (GCM) 10K type strain sequencing project: providing services to taxonomists for standard genome sequencing and annotation.</title>
        <authorList>
            <consortium name="The Broad Institute Genomics Platform"/>
            <consortium name="The Broad Institute Genome Sequencing Center for Infectious Disease"/>
            <person name="Wu L."/>
            <person name="Ma J."/>
        </authorList>
    </citation>
    <scope>NUCLEOTIDE SEQUENCE [LARGE SCALE GENOMIC DNA]</scope>
    <source>
        <strain evidence="3">CGMCC 4.7683</strain>
    </source>
</reference>
<feature type="signal peptide" evidence="1">
    <location>
        <begin position="1"/>
        <end position="18"/>
    </location>
</feature>
<evidence type="ECO:0000256" key="1">
    <source>
        <dbReference type="SAM" id="SignalP"/>
    </source>
</evidence>
<name>A0ABQ3L7C1_9PSEU</name>
<keyword evidence="3" id="KW-1185">Reference proteome</keyword>